<dbReference type="Proteomes" id="UP001229251">
    <property type="component" value="Unassembled WGS sequence"/>
</dbReference>
<evidence type="ECO:0000256" key="2">
    <source>
        <dbReference type="ARBA" id="ARBA00009261"/>
    </source>
</evidence>
<evidence type="ECO:0000256" key="3">
    <source>
        <dbReference type="ARBA" id="ARBA00022448"/>
    </source>
</evidence>
<evidence type="ECO:0000256" key="1">
    <source>
        <dbReference type="ARBA" id="ARBA00004651"/>
    </source>
</evidence>
<comment type="similarity">
    <text evidence="2 9">Belongs to the alanine or glycine:cation symporter (AGCS) (TC 2.A.25) family.</text>
</comment>
<evidence type="ECO:0000256" key="9">
    <source>
        <dbReference type="RuleBase" id="RU363064"/>
    </source>
</evidence>
<dbReference type="Pfam" id="PF01235">
    <property type="entry name" value="Na_Ala_symp"/>
    <property type="match status" value="1"/>
</dbReference>
<dbReference type="RefSeq" id="WP_016648135.1">
    <property type="nucleotide sequence ID" value="NZ_CAUPDI010000008.1"/>
</dbReference>
<dbReference type="InterPro" id="IPR001463">
    <property type="entry name" value="Na/Ala_symport"/>
</dbReference>
<dbReference type="Gene3D" id="1.20.1740.10">
    <property type="entry name" value="Amino acid/polyamine transporter I"/>
    <property type="match status" value="1"/>
</dbReference>
<keyword evidence="3 9" id="KW-0813">Transport</keyword>
<evidence type="ECO:0000313" key="11">
    <source>
        <dbReference type="Proteomes" id="UP001229251"/>
    </source>
</evidence>
<sequence length="471" mass="50689">MLNDIVVTIRDFLWDYVLLFGFIGMGLYLTVVLKFPQFSRVFPALKKMIMGIINKEPALPGGMTPFQSLATAVAAQVGTGNIVGVATAIASGGPGAAFWMLVSGFLGMATIFTEASMAQVFRERDENGELVGGPAYYIKNGAKQKWLAYIFAILCIIGLGIVGIMVQSNSIITSINTAFGVNQKLIAVVLMIVVGWILLGGMSRIAKFSETVVPVMAFAYVASAVVILILNLNQVIPVLKLIITGAFNPQAIAGGALGISMQQAIRFGLARGLFSNEAGMGSTPHSHAVALNNHPAEQGFVAMIGVFICTFVICVATVMINMLTGAYSADVMSTFTEAIQMENYAQVMTQTAFNLQFGQVGEAFLSISLSAFALTTIVGWFFFAESNVKFIFKKASIVRWFKLVGLTAIALGYFAGTGIIWDLADLAMGLMALPNIIALLILSRTASKILKDYDQQMALGEEHLSWDYKYE</sequence>
<keyword evidence="4 9" id="KW-1003">Cell membrane</keyword>
<evidence type="ECO:0000256" key="7">
    <source>
        <dbReference type="ARBA" id="ARBA00022989"/>
    </source>
</evidence>
<evidence type="ECO:0000256" key="4">
    <source>
        <dbReference type="ARBA" id="ARBA00022475"/>
    </source>
</evidence>
<feature type="transmembrane region" description="Helical" evidence="9">
    <location>
        <begin position="403"/>
        <end position="421"/>
    </location>
</feature>
<dbReference type="AlphaFoldDB" id="A0AAJ1Q512"/>
<evidence type="ECO:0000256" key="5">
    <source>
        <dbReference type="ARBA" id="ARBA00022692"/>
    </source>
</evidence>
<evidence type="ECO:0000256" key="6">
    <source>
        <dbReference type="ARBA" id="ARBA00022847"/>
    </source>
</evidence>
<feature type="transmembrane region" description="Helical" evidence="9">
    <location>
        <begin position="12"/>
        <end position="33"/>
    </location>
</feature>
<dbReference type="PRINTS" id="PR00175">
    <property type="entry name" value="NAALASMPORT"/>
</dbReference>
<dbReference type="PANTHER" id="PTHR30330:SF14">
    <property type="entry name" value="SODIUM_AMINO ACID (ALANINE) SYMPORTER"/>
    <property type="match status" value="1"/>
</dbReference>
<organism evidence="10 11">
    <name type="scientific">Facklamia hominis</name>
    <dbReference type="NCBI Taxonomy" id="178214"/>
    <lineage>
        <taxon>Bacteria</taxon>
        <taxon>Bacillati</taxon>
        <taxon>Bacillota</taxon>
        <taxon>Bacilli</taxon>
        <taxon>Lactobacillales</taxon>
        <taxon>Aerococcaceae</taxon>
        <taxon>Facklamia</taxon>
    </lineage>
</organism>
<feature type="transmembrane region" description="Helical" evidence="9">
    <location>
        <begin position="146"/>
        <end position="166"/>
    </location>
</feature>
<dbReference type="EMBL" id="JASOOE010000015">
    <property type="protein sequence ID" value="MDK7187808.1"/>
    <property type="molecule type" value="Genomic_DNA"/>
</dbReference>
<feature type="transmembrane region" description="Helical" evidence="9">
    <location>
        <begin position="178"/>
        <end position="199"/>
    </location>
</feature>
<keyword evidence="7 9" id="KW-1133">Transmembrane helix</keyword>
<accession>A0AAJ1Q512</accession>
<dbReference type="GO" id="GO:0005283">
    <property type="term" value="F:amino acid:sodium symporter activity"/>
    <property type="evidence" value="ECO:0007669"/>
    <property type="project" value="InterPro"/>
</dbReference>
<dbReference type="GO" id="GO:0005886">
    <property type="term" value="C:plasma membrane"/>
    <property type="evidence" value="ECO:0007669"/>
    <property type="project" value="UniProtKB-SubCell"/>
</dbReference>
<keyword evidence="5 9" id="KW-0812">Transmembrane</keyword>
<feature type="transmembrane region" description="Helical" evidence="9">
    <location>
        <begin position="363"/>
        <end position="383"/>
    </location>
</feature>
<evidence type="ECO:0000313" key="10">
    <source>
        <dbReference type="EMBL" id="MDK7187808.1"/>
    </source>
</evidence>
<proteinExistence type="inferred from homology"/>
<feature type="transmembrane region" description="Helical" evidence="9">
    <location>
        <begin position="300"/>
        <end position="323"/>
    </location>
</feature>
<feature type="transmembrane region" description="Helical" evidence="9">
    <location>
        <begin position="427"/>
        <end position="447"/>
    </location>
</feature>
<evidence type="ECO:0000256" key="8">
    <source>
        <dbReference type="ARBA" id="ARBA00023136"/>
    </source>
</evidence>
<comment type="caution">
    <text evidence="10">The sequence shown here is derived from an EMBL/GenBank/DDBJ whole genome shotgun (WGS) entry which is preliminary data.</text>
</comment>
<feature type="transmembrane region" description="Helical" evidence="9">
    <location>
        <begin position="211"/>
        <end position="232"/>
    </location>
</feature>
<protein>
    <submittedName>
        <fullName evidence="10">Sodium:alanine symporter family protein</fullName>
    </submittedName>
</protein>
<comment type="subcellular location">
    <subcellularLocation>
        <location evidence="1 9">Cell membrane</location>
        <topology evidence="1 9">Multi-pass membrane protein</topology>
    </subcellularLocation>
</comment>
<keyword evidence="8 9" id="KW-0472">Membrane</keyword>
<feature type="transmembrane region" description="Helical" evidence="9">
    <location>
        <begin position="96"/>
        <end position="115"/>
    </location>
</feature>
<keyword evidence="6 9" id="KW-0769">Symport</keyword>
<reference evidence="10" key="1">
    <citation type="submission" date="2023-05" db="EMBL/GenBank/DDBJ databases">
        <title>Cataloging the Phylogenetic Diversity of Human Bladder Bacteria.</title>
        <authorList>
            <person name="Du J."/>
        </authorList>
    </citation>
    <scope>NUCLEOTIDE SEQUENCE</scope>
    <source>
        <strain evidence="10">UMB1231</strain>
    </source>
</reference>
<dbReference type="NCBIfam" id="TIGR00835">
    <property type="entry name" value="agcS"/>
    <property type="match status" value="1"/>
</dbReference>
<gene>
    <name evidence="10" type="ORF">QP433_07430</name>
</gene>
<feature type="transmembrane region" description="Helical" evidence="9">
    <location>
        <begin position="238"/>
        <end position="259"/>
    </location>
</feature>
<dbReference type="FunFam" id="1.20.1740.10:FF:000004">
    <property type="entry name" value="Sodium:alanine symporter family protein"/>
    <property type="match status" value="1"/>
</dbReference>
<dbReference type="PANTHER" id="PTHR30330">
    <property type="entry name" value="AGSS FAMILY TRANSPORTER, SODIUM-ALANINE"/>
    <property type="match status" value="1"/>
</dbReference>
<name>A0AAJ1Q512_9LACT</name>